<accession>A0A9P0EX05</accession>
<name>A0A9P0EX05_BEMTA</name>
<evidence type="ECO:0000313" key="3">
    <source>
        <dbReference type="Proteomes" id="UP001152759"/>
    </source>
</evidence>
<keyword evidence="3" id="KW-1185">Reference proteome</keyword>
<evidence type="ECO:0000256" key="1">
    <source>
        <dbReference type="SAM" id="MobiDB-lite"/>
    </source>
</evidence>
<feature type="region of interest" description="Disordered" evidence="1">
    <location>
        <begin position="42"/>
        <end position="62"/>
    </location>
</feature>
<dbReference type="Proteomes" id="UP001152759">
    <property type="component" value="Chromosome 1"/>
</dbReference>
<gene>
    <name evidence="2" type="ORF">BEMITA_LOCUS1944</name>
</gene>
<proteinExistence type="predicted"/>
<dbReference type="AlphaFoldDB" id="A0A9P0EX05"/>
<protein>
    <submittedName>
        <fullName evidence="2">Uncharacterized protein</fullName>
    </submittedName>
</protein>
<feature type="region of interest" description="Disordered" evidence="1">
    <location>
        <begin position="79"/>
        <end position="106"/>
    </location>
</feature>
<feature type="compositionally biased region" description="Polar residues" evidence="1">
    <location>
        <begin position="94"/>
        <end position="106"/>
    </location>
</feature>
<sequence length="106" mass="11419">MLSLHGVDMCNMCPRKHQDKHSSKLVRFHSIVDTYPGADQRSAAAVSARHKTPPSPSVYPRATTPAVCRLGLSRNANASSFSATEPIESRPSEETNLVVGSSKNSV</sequence>
<reference evidence="2" key="1">
    <citation type="submission" date="2021-12" db="EMBL/GenBank/DDBJ databases">
        <authorList>
            <person name="King R."/>
        </authorList>
    </citation>
    <scope>NUCLEOTIDE SEQUENCE</scope>
</reference>
<evidence type="ECO:0000313" key="2">
    <source>
        <dbReference type="EMBL" id="CAH0382399.1"/>
    </source>
</evidence>
<organism evidence="2 3">
    <name type="scientific">Bemisia tabaci</name>
    <name type="common">Sweetpotato whitefly</name>
    <name type="synonym">Aleurodes tabaci</name>
    <dbReference type="NCBI Taxonomy" id="7038"/>
    <lineage>
        <taxon>Eukaryota</taxon>
        <taxon>Metazoa</taxon>
        <taxon>Ecdysozoa</taxon>
        <taxon>Arthropoda</taxon>
        <taxon>Hexapoda</taxon>
        <taxon>Insecta</taxon>
        <taxon>Pterygota</taxon>
        <taxon>Neoptera</taxon>
        <taxon>Paraneoptera</taxon>
        <taxon>Hemiptera</taxon>
        <taxon>Sternorrhyncha</taxon>
        <taxon>Aleyrodoidea</taxon>
        <taxon>Aleyrodidae</taxon>
        <taxon>Aleyrodinae</taxon>
        <taxon>Bemisia</taxon>
    </lineage>
</organism>
<dbReference type="EMBL" id="OU963862">
    <property type="protein sequence ID" value="CAH0382399.1"/>
    <property type="molecule type" value="Genomic_DNA"/>
</dbReference>